<dbReference type="GO" id="GO:0005737">
    <property type="term" value="C:cytoplasm"/>
    <property type="evidence" value="ECO:0007669"/>
    <property type="project" value="TreeGrafter"/>
</dbReference>
<feature type="domain" description="NAD-dependent epimerase/dehydratase" evidence="1">
    <location>
        <begin position="5"/>
        <end position="76"/>
    </location>
</feature>
<organism evidence="2 3">
    <name type="scientific">Sanghuangporus baumii</name>
    <name type="common">Phellinus baumii</name>
    <dbReference type="NCBI Taxonomy" id="108892"/>
    <lineage>
        <taxon>Eukaryota</taxon>
        <taxon>Fungi</taxon>
        <taxon>Dikarya</taxon>
        <taxon>Basidiomycota</taxon>
        <taxon>Agaricomycotina</taxon>
        <taxon>Agaricomycetes</taxon>
        <taxon>Hymenochaetales</taxon>
        <taxon>Hymenochaetaceae</taxon>
        <taxon>Sanghuangporus</taxon>
    </lineage>
</organism>
<accession>A0A9Q5HYN6</accession>
<dbReference type="PANTHER" id="PTHR48079">
    <property type="entry name" value="PROTEIN YEEZ"/>
    <property type="match status" value="1"/>
</dbReference>
<keyword evidence="3" id="KW-1185">Reference proteome</keyword>
<dbReference type="SUPFAM" id="SSF51735">
    <property type="entry name" value="NAD(P)-binding Rossmann-fold domains"/>
    <property type="match status" value="1"/>
</dbReference>
<dbReference type="Pfam" id="PF01370">
    <property type="entry name" value="Epimerase"/>
    <property type="match status" value="1"/>
</dbReference>
<dbReference type="EMBL" id="LNZH02000184">
    <property type="protein sequence ID" value="OCB88132.1"/>
    <property type="molecule type" value="Genomic_DNA"/>
</dbReference>
<dbReference type="InterPro" id="IPR001509">
    <property type="entry name" value="Epimerase_deHydtase"/>
</dbReference>
<dbReference type="Proteomes" id="UP000757232">
    <property type="component" value="Unassembled WGS sequence"/>
</dbReference>
<evidence type="ECO:0000313" key="3">
    <source>
        <dbReference type="Proteomes" id="UP000757232"/>
    </source>
</evidence>
<dbReference type="InterPro" id="IPR036291">
    <property type="entry name" value="NAD(P)-bd_dom_sf"/>
</dbReference>
<sequence length="335" mass="37139">MPSILYLGATGYIGSAVFNAIINAHPAFDYSALVRTPSHSSHIHTVNTVIGTLEDRDLLIDLAKKADIVVNVAQADDVEMIGAVIEGLKRRKDELGRVATLVHTCGGDAFEDRDIWNDMDEDCVASILSKPVERTIARAQQDGILHAYFVAPTIVYGLNPYEKPSPFYLQIIRELLSLPKPKTSPLPFPSLTSSAVQERPDRVIGMVHVKDLASLYLLIVDKILRVQGWTTPVCDDPSSRVYIASAHERTCVMLYNGVVNALVARKVLHARDESSKEQLIDHDGGTSPDKHFFANRASVELGWEPHRSEWQHDLGWDIDRALYVLKVPRSATTIA</sequence>
<comment type="caution">
    <text evidence="2">The sequence shown here is derived from an EMBL/GenBank/DDBJ whole genome shotgun (WGS) entry which is preliminary data.</text>
</comment>
<name>A0A9Q5HYN6_SANBA</name>
<dbReference type="PANTHER" id="PTHR48079:SF6">
    <property type="entry name" value="NAD(P)-BINDING DOMAIN-CONTAINING PROTEIN-RELATED"/>
    <property type="match status" value="1"/>
</dbReference>
<reference evidence="2" key="1">
    <citation type="submission" date="2016-06" db="EMBL/GenBank/DDBJ databases">
        <title>Draft Genome sequence of the fungus Inonotus baumii.</title>
        <authorList>
            <person name="Zhu H."/>
            <person name="Lin W."/>
        </authorList>
    </citation>
    <scope>NUCLEOTIDE SEQUENCE</scope>
    <source>
        <strain evidence="2">821</strain>
    </source>
</reference>
<dbReference type="GO" id="GO:0004029">
    <property type="term" value="F:aldehyde dehydrogenase (NAD+) activity"/>
    <property type="evidence" value="ECO:0007669"/>
    <property type="project" value="TreeGrafter"/>
</dbReference>
<dbReference type="AlphaFoldDB" id="A0A9Q5HYN6"/>
<evidence type="ECO:0000259" key="1">
    <source>
        <dbReference type="Pfam" id="PF01370"/>
    </source>
</evidence>
<proteinExistence type="predicted"/>
<gene>
    <name evidence="2" type="ORF">A7U60_g4760</name>
</gene>
<evidence type="ECO:0000313" key="2">
    <source>
        <dbReference type="EMBL" id="OCB88132.1"/>
    </source>
</evidence>
<protein>
    <recommendedName>
        <fullName evidence="1">NAD-dependent epimerase/dehydratase domain-containing protein</fullName>
    </recommendedName>
</protein>
<dbReference type="InterPro" id="IPR051783">
    <property type="entry name" value="NAD(P)-dependent_oxidoreduct"/>
</dbReference>
<dbReference type="OrthoDB" id="10262413at2759"/>
<dbReference type="Gene3D" id="3.40.50.720">
    <property type="entry name" value="NAD(P)-binding Rossmann-like Domain"/>
    <property type="match status" value="1"/>
</dbReference>